<dbReference type="EMBL" id="MLFT02000009">
    <property type="protein sequence ID" value="PHT38159.1"/>
    <property type="molecule type" value="Genomic_DNA"/>
</dbReference>
<evidence type="ECO:0000313" key="1">
    <source>
        <dbReference type="EMBL" id="PHT38159.1"/>
    </source>
</evidence>
<accession>A0A2G2VYY2</accession>
<organism evidence="1 2">
    <name type="scientific">Capsicum baccatum</name>
    <name type="common">Peruvian pepper</name>
    <dbReference type="NCBI Taxonomy" id="33114"/>
    <lineage>
        <taxon>Eukaryota</taxon>
        <taxon>Viridiplantae</taxon>
        <taxon>Streptophyta</taxon>
        <taxon>Embryophyta</taxon>
        <taxon>Tracheophyta</taxon>
        <taxon>Spermatophyta</taxon>
        <taxon>Magnoliopsida</taxon>
        <taxon>eudicotyledons</taxon>
        <taxon>Gunneridae</taxon>
        <taxon>Pentapetalae</taxon>
        <taxon>asterids</taxon>
        <taxon>lamiids</taxon>
        <taxon>Solanales</taxon>
        <taxon>Solanaceae</taxon>
        <taxon>Solanoideae</taxon>
        <taxon>Capsiceae</taxon>
        <taxon>Capsicum</taxon>
    </lineage>
</organism>
<dbReference type="PANTHER" id="PTHR33022">
    <property type="entry name" value="DUF1985 DOMAIN-CONTAINING PROTEIN"/>
    <property type="match status" value="1"/>
</dbReference>
<comment type="caution">
    <text evidence="1">The sequence shown here is derived from an EMBL/GenBank/DDBJ whole genome shotgun (WGS) entry which is preliminary data.</text>
</comment>
<dbReference type="OrthoDB" id="1305819at2759"/>
<evidence type="ECO:0000313" key="2">
    <source>
        <dbReference type="Proteomes" id="UP000224567"/>
    </source>
</evidence>
<dbReference type="STRING" id="33114.A0A2G2VYY2"/>
<dbReference type="AlphaFoldDB" id="A0A2G2VYY2"/>
<protein>
    <submittedName>
        <fullName evidence="1">Uncharacterized protein</fullName>
    </submittedName>
</protein>
<dbReference type="Proteomes" id="UP000224567">
    <property type="component" value="Unassembled WGS sequence"/>
</dbReference>
<gene>
    <name evidence="1" type="ORF">CQW23_21732</name>
</gene>
<reference evidence="2" key="2">
    <citation type="journal article" date="2017" name="J. Anim. Genet.">
        <title>Multiple reference genome sequences of hot pepper reveal the massive evolution of plant disease resistance genes by retroduplication.</title>
        <authorList>
            <person name="Kim S."/>
            <person name="Park J."/>
            <person name="Yeom S.-I."/>
            <person name="Kim Y.-M."/>
            <person name="Seo E."/>
            <person name="Kim K.-T."/>
            <person name="Kim M.-S."/>
            <person name="Lee J.M."/>
            <person name="Cheong K."/>
            <person name="Shin H.-S."/>
            <person name="Kim S.-B."/>
            <person name="Han K."/>
            <person name="Lee J."/>
            <person name="Park M."/>
            <person name="Lee H.-A."/>
            <person name="Lee H.-Y."/>
            <person name="Lee Y."/>
            <person name="Oh S."/>
            <person name="Lee J.H."/>
            <person name="Choi E."/>
            <person name="Choi E."/>
            <person name="Lee S.E."/>
            <person name="Jeon J."/>
            <person name="Kim H."/>
            <person name="Choi G."/>
            <person name="Song H."/>
            <person name="Lee J."/>
            <person name="Lee S.-C."/>
            <person name="Kwon J.-K."/>
            <person name="Lee H.-Y."/>
            <person name="Koo N."/>
            <person name="Hong Y."/>
            <person name="Kim R.W."/>
            <person name="Kang W.-H."/>
            <person name="Huh J.H."/>
            <person name="Kang B.-C."/>
            <person name="Yang T.-J."/>
            <person name="Lee Y.-H."/>
            <person name="Bennetzen J.L."/>
            <person name="Choi D."/>
        </authorList>
    </citation>
    <scope>NUCLEOTIDE SEQUENCE [LARGE SCALE GENOMIC DNA]</scope>
    <source>
        <strain evidence="2">cv. PBC81</strain>
    </source>
</reference>
<reference evidence="1 2" key="1">
    <citation type="journal article" date="2017" name="Genome Biol.">
        <title>New reference genome sequences of hot pepper reveal the massive evolution of plant disease-resistance genes by retroduplication.</title>
        <authorList>
            <person name="Kim S."/>
            <person name="Park J."/>
            <person name="Yeom S.I."/>
            <person name="Kim Y.M."/>
            <person name="Seo E."/>
            <person name="Kim K.T."/>
            <person name="Kim M.S."/>
            <person name="Lee J.M."/>
            <person name="Cheong K."/>
            <person name="Shin H.S."/>
            <person name="Kim S.B."/>
            <person name="Han K."/>
            <person name="Lee J."/>
            <person name="Park M."/>
            <person name="Lee H.A."/>
            <person name="Lee H.Y."/>
            <person name="Lee Y."/>
            <person name="Oh S."/>
            <person name="Lee J.H."/>
            <person name="Choi E."/>
            <person name="Choi E."/>
            <person name="Lee S.E."/>
            <person name="Jeon J."/>
            <person name="Kim H."/>
            <person name="Choi G."/>
            <person name="Song H."/>
            <person name="Lee J."/>
            <person name="Lee S.C."/>
            <person name="Kwon J.K."/>
            <person name="Lee H.Y."/>
            <person name="Koo N."/>
            <person name="Hong Y."/>
            <person name="Kim R.W."/>
            <person name="Kang W.H."/>
            <person name="Huh J.H."/>
            <person name="Kang B.C."/>
            <person name="Yang T.J."/>
            <person name="Lee Y.H."/>
            <person name="Bennetzen J.L."/>
            <person name="Choi D."/>
        </authorList>
    </citation>
    <scope>NUCLEOTIDE SEQUENCE [LARGE SCALE GENOMIC DNA]</scope>
    <source>
        <strain evidence="2">cv. PBC81</strain>
    </source>
</reference>
<keyword evidence="2" id="KW-1185">Reference proteome</keyword>
<dbReference type="PANTHER" id="PTHR33022:SF13">
    <property type="entry name" value="UBIQUITIN-LIKE PROTEASE FAMILY PROFILE DOMAIN-CONTAINING PROTEIN"/>
    <property type="match status" value="1"/>
</dbReference>
<proteinExistence type="predicted"/>
<sequence length="411" mass="46028">MDYSSVAIGWLYVAIDNLPNAIDERSIFITSNGLLIHCNRKEAESSLSKGISEGKSEATRLHPKLYKLALQALYQSGAKDNQHGEEEYFKIDNPNANSPSTEELVKTFNIDHYLVRMQCDGATDLMIIHPWLVPTNRELKMPFFLTLQSVQTLLNPKVIDRIKIKLFGETIITRKIILEGGIIVFDDGSGSGSGATVGANDAPLTIFEITSPYDYDHTIYTDFASSSECSVCKCQNCKAKHDGVINVINTLPTSVKEMTSKRGVIPSKSISYPYTPLEIKVTKRRRKDISRASSSIEKSKIAMPLSLSCTVVQCKRATGEQHELKKIWIIYLLKCRDYGLFVAAYVKYLSDGLQLLNDGLYAGLLRQRYASLLWKYGKVKAQKSCTSNIKDPRQAKPNFVAPDEEQLVHIE</sequence>
<name>A0A2G2VYY2_CAPBA</name>